<name>A0A3Q1GJA9_9TELE</name>
<dbReference type="GO" id="GO:0003713">
    <property type="term" value="F:transcription coactivator activity"/>
    <property type="evidence" value="ECO:0007669"/>
    <property type="project" value="InterPro"/>
</dbReference>
<reference evidence="12" key="1">
    <citation type="submission" date="2025-08" db="UniProtKB">
        <authorList>
            <consortium name="Ensembl"/>
        </authorList>
    </citation>
    <scope>IDENTIFICATION</scope>
</reference>
<comment type="subcellular location">
    <subcellularLocation>
        <location evidence="1">Nucleus</location>
    </subcellularLocation>
</comment>
<reference evidence="12" key="2">
    <citation type="submission" date="2025-09" db="UniProtKB">
        <authorList>
            <consortium name="Ensembl"/>
        </authorList>
    </citation>
    <scope>IDENTIFICATION</scope>
</reference>
<accession>A0A3Q1GJA9</accession>
<proteinExistence type="inferred from homology"/>
<protein>
    <recommendedName>
        <fullName evidence="3">Activated RNA polymerase II transcriptional coactivator p15</fullName>
    </recommendedName>
    <alternativeName>
        <fullName evidence="9">SUB1 homolog</fullName>
    </alternativeName>
</protein>
<dbReference type="PANTHER" id="PTHR13215">
    <property type="entry name" value="RNA POLYMERASE II TRANSCRIPTIONAL COACTIVATOR"/>
    <property type="match status" value="1"/>
</dbReference>
<evidence type="ECO:0000313" key="12">
    <source>
        <dbReference type="Ensembl" id="ENSAPOP00000030553.1"/>
    </source>
</evidence>
<dbReference type="GO" id="GO:0003677">
    <property type="term" value="F:DNA binding"/>
    <property type="evidence" value="ECO:0007669"/>
    <property type="project" value="UniProtKB-KW"/>
</dbReference>
<evidence type="ECO:0000256" key="3">
    <source>
        <dbReference type="ARBA" id="ARBA00013386"/>
    </source>
</evidence>
<evidence type="ECO:0000256" key="7">
    <source>
        <dbReference type="ARBA" id="ARBA00023242"/>
    </source>
</evidence>
<dbReference type="Pfam" id="PF02229">
    <property type="entry name" value="PC4"/>
    <property type="match status" value="1"/>
</dbReference>
<evidence type="ECO:0000256" key="1">
    <source>
        <dbReference type="ARBA" id="ARBA00004123"/>
    </source>
</evidence>
<evidence type="ECO:0000256" key="4">
    <source>
        <dbReference type="ARBA" id="ARBA00023015"/>
    </source>
</evidence>
<organism evidence="12 13">
    <name type="scientific">Acanthochromis polyacanthus</name>
    <name type="common">spiny chromis</name>
    <dbReference type="NCBI Taxonomy" id="80966"/>
    <lineage>
        <taxon>Eukaryota</taxon>
        <taxon>Metazoa</taxon>
        <taxon>Chordata</taxon>
        <taxon>Craniata</taxon>
        <taxon>Vertebrata</taxon>
        <taxon>Euteleostomi</taxon>
        <taxon>Actinopterygii</taxon>
        <taxon>Neopterygii</taxon>
        <taxon>Teleostei</taxon>
        <taxon>Neoteleostei</taxon>
        <taxon>Acanthomorphata</taxon>
        <taxon>Ovalentaria</taxon>
        <taxon>Pomacentridae</taxon>
        <taxon>Acanthochromis</taxon>
    </lineage>
</organism>
<evidence type="ECO:0000256" key="8">
    <source>
        <dbReference type="ARBA" id="ARBA00024848"/>
    </source>
</evidence>
<keyword evidence="13" id="KW-1185">Reference proteome</keyword>
<comment type="similarity">
    <text evidence="2">Belongs to the transcriptional coactivator PC4 family.</text>
</comment>
<dbReference type="GO" id="GO:0005634">
    <property type="term" value="C:nucleus"/>
    <property type="evidence" value="ECO:0007669"/>
    <property type="project" value="UniProtKB-SubCell"/>
</dbReference>
<evidence type="ECO:0000256" key="5">
    <source>
        <dbReference type="ARBA" id="ARBA00023125"/>
    </source>
</evidence>
<dbReference type="Proteomes" id="UP000257200">
    <property type="component" value="Unplaced"/>
</dbReference>
<keyword evidence="5" id="KW-0238">DNA-binding</keyword>
<comment type="function">
    <text evidence="8">General coactivator that functions cooperatively with TAFs and mediates functional interactions between upstream activators and the general transcriptional machinery. May be involved in stabilizing the multiprotein transcription complex. Binds single-stranded DNA. Also binds, in vitro, non-specifically to double-stranded DNA (ds DNA).</text>
</comment>
<feature type="region of interest" description="Disordered" evidence="10">
    <location>
        <begin position="1"/>
        <end position="47"/>
    </location>
</feature>
<sequence length="156" mass="17303">IKKSKEVLSFTSLSDSDSEVETKAKRKNPKPGGSSKGSSNGDDNMLQIGKMRNLSVRDFKSEVLIDIREDWMSQDGKMKPKKKGISLSPDPERHARLCVVVALTSLSAHGFVLLQVLTVASDVIVIEALLRDFRHYRGQVWRAEKPPASRNGGALW</sequence>
<feature type="domain" description="Transcriptional coactivator p15 (PC4) C-terminal" evidence="11">
    <location>
        <begin position="47"/>
        <end position="90"/>
    </location>
</feature>
<dbReference type="InterPro" id="IPR045125">
    <property type="entry name" value="Sub1/Tcp4-like"/>
</dbReference>
<dbReference type="InterPro" id="IPR003173">
    <property type="entry name" value="PC4_C"/>
</dbReference>
<dbReference type="InterPro" id="IPR009044">
    <property type="entry name" value="ssDNA-bd_transcriptional_reg"/>
</dbReference>
<dbReference type="Gene3D" id="2.30.31.10">
    <property type="entry name" value="Transcriptional Coactivator Pc4, Chain A"/>
    <property type="match status" value="1"/>
</dbReference>
<dbReference type="Ensembl" id="ENSAPOT00000032785.1">
    <property type="protein sequence ID" value="ENSAPOP00000030553.1"/>
    <property type="gene ID" value="ENSAPOG00000017215.1"/>
</dbReference>
<evidence type="ECO:0000313" key="13">
    <source>
        <dbReference type="Proteomes" id="UP000257200"/>
    </source>
</evidence>
<dbReference type="InParanoid" id="A0A3Q1GJA9"/>
<dbReference type="STRING" id="80966.ENSAPOP00000030553"/>
<evidence type="ECO:0000256" key="6">
    <source>
        <dbReference type="ARBA" id="ARBA00023163"/>
    </source>
</evidence>
<feature type="compositionally biased region" description="Low complexity" evidence="10">
    <location>
        <begin position="30"/>
        <end position="44"/>
    </location>
</feature>
<dbReference type="GO" id="GO:0060261">
    <property type="term" value="P:positive regulation of transcription initiation by RNA polymerase II"/>
    <property type="evidence" value="ECO:0007669"/>
    <property type="project" value="InterPro"/>
</dbReference>
<evidence type="ECO:0000256" key="2">
    <source>
        <dbReference type="ARBA" id="ARBA00009001"/>
    </source>
</evidence>
<keyword evidence="7" id="KW-0539">Nucleus</keyword>
<keyword evidence="4" id="KW-0805">Transcription regulation</keyword>
<dbReference type="SUPFAM" id="SSF54447">
    <property type="entry name" value="ssDNA-binding transcriptional regulator domain"/>
    <property type="match status" value="1"/>
</dbReference>
<evidence type="ECO:0000259" key="11">
    <source>
        <dbReference type="Pfam" id="PF02229"/>
    </source>
</evidence>
<dbReference type="AlphaFoldDB" id="A0A3Q1GJA9"/>
<dbReference type="GeneTree" id="ENSGT01090000260132"/>
<keyword evidence="6" id="KW-0804">Transcription</keyword>
<evidence type="ECO:0000256" key="10">
    <source>
        <dbReference type="SAM" id="MobiDB-lite"/>
    </source>
</evidence>
<evidence type="ECO:0000256" key="9">
    <source>
        <dbReference type="ARBA" id="ARBA00031984"/>
    </source>
</evidence>